<sequence length="105" mass="11651">MIRIFPSLFMVPLLIVSVSSQCRDLHPYCDLFKTLDLCTAVASQQPIMKYNCAQTCEFCGKSAGSCVDRLSNCGEYKSTGLCETDDKLRIEYACPMTCDVCSKPV</sequence>
<evidence type="ECO:0000313" key="5">
    <source>
        <dbReference type="Proteomes" id="UP000230233"/>
    </source>
</evidence>
<name>A0A2G5TLW1_9PELO</name>
<feature type="domain" description="ShKT" evidence="3">
    <location>
        <begin position="22"/>
        <end position="59"/>
    </location>
</feature>
<reference evidence="5" key="1">
    <citation type="submission" date="2017-10" db="EMBL/GenBank/DDBJ databases">
        <title>Rapid genome shrinkage in a self-fertile nematode reveals novel sperm competition proteins.</title>
        <authorList>
            <person name="Yin D."/>
            <person name="Schwarz E.M."/>
            <person name="Thomas C.G."/>
            <person name="Felde R.L."/>
            <person name="Korf I.F."/>
            <person name="Cutter A.D."/>
            <person name="Schartner C.M."/>
            <person name="Ralston E.J."/>
            <person name="Meyer B.J."/>
            <person name="Haag E.S."/>
        </authorList>
    </citation>
    <scope>NUCLEOTIDE SEQUENCE [LARGE SCALE GENOMIC DNA]</scope>
    <source>
        <strain evidence="5">JU1422</strain>
    </source>
</reference>
<organism evidence="4 5">
    <name type="scientific">Caenorhabditis nigoni</name>
    <dbReference type="NCBI Taxonomy" id="1611254"/>
    <lineage>
        <taxon>Eukaryota</taxon>
        <taxon>Metazoa</taxon>
        <taxon>Ecdysozoa</taxon>
        <taxon>Nematoda</taxon>
        <taxon>Chromadorea</taxon>
        <taxon>Rhabditida</taxon>
        <taxon>Rhabditina</taxon>
        <taxon>Rhabditomorpha</taxon>
        <taxon>Rhabditoidea</taxon>
        <taxon>Rhabditidae</taxon>
        <taxon>Peloderinae</taxon>
        <taxon>Caenorhabditis</taxon>
    </lineage>
</organism>
<comment type="caution">
    <text evidence="1">Lacks conserved residue(s) required for the propagation of feature annotation.</text>
</comment>
<dbReference type="PROSITE" id="PS51670">
    <property type="entry name" value="SHKT"/>
    <property type="match status" value="2"/>
</dbReference>
<proteinExistence type="predicted"/>
<comment type="caution">
    <text evidence="4">The sequence shown here is derived from an EMBL/GenBank/DDBJ whole genome shotgun (WGS) entry which is preliminary data.</text>
</comment>
<dbReference type="Pfam" id="PF01549">
    <property type="entry name" value="ShK"/>
    <property type="match status" value="2"/>
</dbReference>
<dbReference type="Proteomes" id="UP000230233">
    <property type="component" value="Chromosome V"/>
</dbReference>
<keyword evidence="5" id="KW-1185">Reference proteome</keyword>
<dbReference type="InterPro" id="IPR003582">
    <property type="entry name" value="ShKT_dom"/>
</dbReference>
<dbReference type="EMBL" id="PDUG01000005">
    <property type="protein sequence ID" value="PIC28238.1"/>
    <property type="molecule type" value="Genomic_DNA"/>
</dbReference>
<evidence type="ECO:0000259" key="3">
    <source>
        <dbReference type="PROSITE" id="PS51670"/>
    </source>
</evidence>
<dbReference type="SMART" id="SM00254">
    <property type="entry name" value="ShKT"/>
    <property type="match status" value="2"/>
</dbReference>
<evidence type="ECO:0000256" key="1">
    <source>
        <dbReference type="PROSITE-ProRule" id="PRU01005"/>
    </source>
</evidence>
<feature type="signal peptide" evidence="2">
    <location>
        <begin position="1"/>
        <end position="20"/>
    </location>
</feature>
<feature type="domain" description="ShKT" evidence="3">
    <location>
        <begin position="66"/>
        <end position="101"/>
    </location>
</feature>
<dbReference type="AlphaFoldDB" id="A0A2G5TLW1"/>
<gene>
    <name evidence="4" type="primary">Cnig_chr_V.g20223</name>
    <name evidence="4" type="ORF">B9Z55_020223</name>
</gene>
<feature type="chain" id="PRO_5013613256" description="ShKT domain-containing protein" evidence="2">
    <location>
        <begin position="21"/>
        <end position="105"/>
    </location>
</feature>
<evidence type="ECO:0000313" key="4">
    <source>
        <dbReference type="EMBL" id="PIC28238.1"/>
    </source>
</evidence>
<evidence type="ECO:0000256" key="2">
    <source>
        <dbReference type="SAM" id="SignalP"/>
    </source>
</evidence>
<keyword evidence="2" id="KW-0732">Signal</keyword>
<dbReference type="OrthoDB" id="5772697at2759"/>
<dbReference type="Gene3D" id="1.10.10.1940">
    <property type="match status" value="1"/>
</dbReference>
<accession>A0A2G5TLW1</accession>
<protein>
    <recommendedName>
        <fullName evidence="3">ShKT domain-containing protein</fullName>
    </recommendedName>
</protein>